<dbReference type="Pfam" id="PF00662">
    <property type="entry name" value="Proton_antipo_N"/>
    <property type="match status" value="1"/>
</dbReference>
<feature type="domain" description="NADH:quinone oxidoreductase/Mrp antiporter transmembrane" evidence="8">
    <location>
        <begin position="135"/>
        <end position="427"/>
    </location>
</feature>
<dbReference type="eggNOG" id="COG1009">
    <property type="taxonomic scope" value="Bacteria"/>
</dbReference>
<feature type="transmembrane region" description="Helical" evidence="7">
    <location>
        <begin position="250"/>
        <end position="271"/>
    </location>
</feature>
<evidence type="ECO:0000313" key="10">
    <source>
        <dbReference type="EMBL" id="AIG28684.1"/>
    </source>
</evidence>
<evidence type="ECO:0000256" key="4">
    <source>
        <dbReference type="ARBA" id="ARBA00022989"/>
    </source>
</evidence>
<organism evidence="10 11">
    <name type="scientific">Brevibacillus laterosporus LMG 15441</name>
    <dbReference type="NCBI Taxonomy" id="1042163"/>
    <lineage>
        <taxon>Bacteria</taxon>
        <taxon>Bacillati</taxon>
        <taxon>Bacillota</taxon>
        <taxon>Bacilli</taxon>
        <taxon>Bacillales</taxon>
        <taxon>Paenibacillaceae</taxon>
        <taxon>Brevibacillus</taxon>
    </lineage>
</organism>
<proteinExistence type="inferred from homology"/>
<feature type="transmembrane region" description="Helical" evidence="7">
    <location>
        <begin position="141"/>
        <end position="161"/>
    </location>
</feature>
<feature type="transmembrane region" description="Helical" evidence="7">
    <location>
        <begin position="509"/>
        <end position="530"/>
    </location>
</feature>
<dbReference type="PRINTS" id="PR01435">
    <property type="entry name" value="NPOXDRDTASE5"/>
</dbReference>
<evidence type="ECO:0000259" key="8">
    <source>
        <dbReference type="Pfam" id="PF00361"/>
    </source>
</evidence>
<evidence type="ECO:0000256" key="6">
    <source>
        <dbReference type="RuleBase" id="RU000320"/>
    </source>
</evidence>
<feature type="transmembrane region" description="Helical" evidence="7">
    <location>
        <begin position="86"/>
        <end position="105"/>
    </location>
</feature>
<dbReference type="NCBIfam" id="NF005141">
    <property type="entry name" value="PRK06590.1"/>
    <property type="match status" value="1"/>
</dbReference>
<dbReference type="GO" id="GO:0015990">
    <property type="term" value="P:electron transport coupled proton transport"/>
    <property type="evidence" value="ECO:0007669"/>
    <property type="project" value="TreeGrafter"/>
</dbReference>
<gene>
    <name evidence="10" type="ORF">BRLA_c044200</name>
</gene>
<dbReference type="HOGENOM" id="CLU_007100_6_0_9"/>
<evidence type="ECO:0000259" key="9">
    <source>
        <dbReference type="Pfam" id="PF00662"/>
    </source>
</evidence>
<evidence type="ECO:0000256" key="2">
    <source>
        <dbReference type="ARBA" id="ARBA00008483"/>
    </source>
</evidence>
<feature type="domain" description="NADH-Ubiquinone oxidoreductase (complex I) chain 5 N-terminal" evidence="9">
    <location>
        <begin position="69"/>
        <end position="119"/>
    </location>
</feature>
<keyword evidence="3 6" id="KW-0812">Transmembrane</keyword>
<feature type="transmembrane region" description="Helical" evidence="7">
    <location>
        <begin position="308"/>
        <end position="333"/>
    </location>
</feature>
<dbReference type="GO" id="GO:0003954">
    <property type="term" value="F:NADH dehydrogenase activity"/>
    <property type="evidence" value="ECO:0007669"/>
    <property type="project" value="TreeGrafter"/>
</dbReference>
<feature type="transmembrane region" description="Helical" evidence="7">
    <location>
        <begin position="33"/>
        <end position="54"/>
    </location>
</feature>
<sequence length="638" mass="69900">METSMQYAWLVPLFPLIAFAIILSFGRQLKEGAGYISILLTAASLVLACITFVARFQEGAQDYVLSMKWLQVGDYVIPVGFEVNQLNAMMLVIVSVVSLLVQIYSRGYMQGDQRFPVFYQYLALFTFSMLGLVISPNLLQLYIFWELVGVCSFLLVGYYYFKPEAKAAAKKAFIVTRIGDVGLFIAICLLFWQTGRFEFDNIFTAIQGGKVEPFIITLAAILIFVGAAGKSGQFPLHTWLPDAMEGPTPVSALIHAATMVAAGVYLVATTFPLFIESPIALDVVAYVGGFTAIFAAFIGLTQRDMKRVLAYSTVSQLGFMMMALGVAGAAGYVAGTFHLMTHAFFKALLFLAAGSVIHAVHTQDVFKMGGLSKRMPVTSVVFLIGCLAIAGIPPFSGFWSKEEIFGAVYAAGRYDLLIIAIVAAFFTAFYMFRLYFLTFRGAPASEGAKKAYESPSVMTIPMLLLALLAIGAGFINLPNAPMLGEWMMSGSVGQFIIDKFGEEAGHSALWLQIVAVIISLFGIGLAYLMYGKKNLPTDIISEQLPWLYQLSYRKFYMDELYTFVFIRPLKGIGLAFNWLDHYIIGGLVRSIGGLTNMVGRLLSRLQSGQMQTYGFVVLLGLVVLMVSLTALGGVPFVK</sequence>
<evidence type="ECO:0000256" key="5">
    <source>
        <dbReference type="ARBA" id="ARBA00023136"/>
    </source>
</evidence>
<dbReference type="PRINTS" id="PR01434">
    <property type="entry name" value="NADHDHGNASE5"/>
</dbReference>
<dbReference type="EC" id="1.6.99.5" evidence="10"/>
<feature type="transmembrane region" description="Helical" evidence="7">
    <location>
        <begin position="117"/>
        <end position="135"/>
    </location>
</feature>
<dbReference type="GO" id="GO:0005886">
    <property type="term" value="C:plasma membrane"/>
    <property type="evidence" value="ECO:0007669"/>
    <property type="project" value="UniProtKB-SubCell"/>
</dbReference>
<dbReference type="InterPro" id="IPR001516">
    <property type="entry name" value="Proton_antipo_N"/>
</dbReference>
<dbReference type="InterPro" id="IPR018393">
    <property type="entry name" value="NADHpl_OxRdtase_5_subgr"/>
</dbReference>
<dbReference type="InterPro" id="IPR001750">
    <property type="entry name" value="ND/Mrp_TM"/>
</dbReference>
<feature type="transmembrane region" description="Helical" evidence="7">
    <location>
        <begin position="339"/>
        <end position="357"/>
    </location>
</feature>
<feature type="transmembrane region" description="Helical" evidence="7">
    <location>
        <begin position="377"/>
        <end position="396"/>
    </location>
</feature>
<accession>A0A075R9X6</accession>
<dbReference type="GO" id="GO:0008137">
    <property type="term" value="F:NADH dehydrogenase (ubiquinone) activity"/>
    <property type="evidence" value="ECO:0007669"/>
    <property type="project" value="InterPro"/>
</dbReference>
<feature type="transmembrane region" description="Helical" evidence="7">
    <location>
        <begin position="283"/>
        <end position="301"/>
    </location>
</feature>
<comment type="similarity">
    <text evidence="2">Belongs to the CPA3 antiporters (TC 2.A.63) subunit A family.</text>
</comment>
<feature type="transmembrane region" description="Helical" evidence="7">
    <location>
        <begin position="213"/>
        <end position="229"/>
    </location>
</feature>
<dbReference type="Gene3D" id="1.20.5.2700">
    <property type="match status" value="1"/>
</dbReference>
<keyword evidence="10" id="KW-0560">Oxidoreductase</keyword>
<dbReference type="PANTHER" id="PTHR42829:SF2">
    <property type="entry name" value="NADH-UBIQUINONE OXIDOREDUCTASE CHAIN 5"/>
    <property type="match status" value="1"/>
</dbReference>
<dbReference type="RefSeq" id="WP_003334265.1">
    <property type="nucleotide sequence ID" value="NZ_CP007806.1"/>
</dbReference>
<evidence type="ECO:0000313" key="11">
    <source>
        <dbReference type="Proteomes" id="UP000005850"/>
    </source>
</evidence>
<name>A0A075R9X6_BRELA</name>
<evidence type="ECO:0000256" key="3">
    <source>
        <dbReference type="ARBA" id="ARBA00022692"/>
    </source>
</evidence>
<dbReference type="AlphaFoldDB" id="A0A075R9X6"/>
<keyword evidence="4 7" id="KW-1133">Transmembrane helix</keyword>
<feature type="transmembrane region" description="Helical" evidence="7">
    <location>
        <begin position="416"/>
        <end position="436"/>
    </location>
</feature>
<dbReference type="STRING" id="1042163.BRLA_c044200"/>
<dbReference type="Pfam" id="PF00361">
    <property type="entry name" value="Proton_antipo_M"/>
    <property type="match status" value="1"/>
</dbReference>
<feature type="transmembrane region" description="Helical" evidence="7">
    <location>
        <begin position="457"/>
        <end position="477"/>
    </location>
</feature>
<evidence type="ECO:0000256" key="7">
    <source>
        <dbReference type="SAM" id="Phobius"/>
    </source>
</evidence>
<feature type="transmembrane region" description="Helical" evidence="7">
    <location>
        <begin position="6"/>
        <end position="26"/>
    </location>
</feature>
<reference evidence="10 11" key="1">
    <citation type="journal article" date="2011" name="J. Bacteriol.">
        <title>Genome sequence of Brevibacillus laterosporus LMG 15441, a pathogen of invertebrates.</title>
        <authorList>
            <person name="Djukic M."/>
            <person name="Poehlein A."/>
            <person name="Thurmer A."/>
            <person name="Daniel R."/>
        </authorList>
    </citation>
    <scope>NUCLEOTIDE SEQUENCE [LARGE SCALE GENOMIC DNA]</scope>
    <source>
        <strain evidence="10 11">LMG 15441</strain>
    </source>
</reference>
<dbReference type="PANTHER" id="PTHR42829">
    <property type="entry name" value="NADH-UBIQUINONE OXIDOREDUCTASE CHAIN 5"/>
    <property type="match status" value="1"/>
</dbReference>
<dbReference type="EMBL" id="CP007806">
    <property type="protein sequence ID" value="AIG28684.1"/>
    <property type="molecule type" value="Genomic_DNA"/>
</dbReference>
<feature type="transmembrane region" description="Helical" evidence="7">
    <location>
        <begin position="615"/>
        <end position="637"/>
    </location>
</feature>
<keyword evidence="5 7" id="KW-0472">Membrane</keyword>
<dbReference type="InterPro" id="IPR003945">
    <property type="entry name" value="NU5C-like"/>
</dbReference>
<keyword evidence="11" id="KW-1185">Reference proteome</keyword>
<dbReference type="NCBIfam" id="TIGR01974">
    <property type="entry name" value="NDH_I_L"/>
    <property type="match status" value="1"/>
</dbReference>
<feature type="transmembrane region" description="Helical" evidence="7">
    <location>
        <begin position="173"/>
        <end position="193"/>
    </location>
</feature>
<dbReference type="GO" id="GO:0042773">
    <property type="term" value="P:ATP synthesis coupled electron transport"/>
    <property type="evidence" value="ECO:0007669"/>
    <property type="project" value="InterPro"/>
</dbReference>
<comment type="subcellular location">
    <subcellularLocation>
        <location evidence="1">Cell membrane</location>
        <topology evidence="1">Multi-pass membrane protein</topology>
    </subcellularLocation>
    <subcellularLocation>
        <location evidence="6">Membrane</location>
        <topology evidence="6">Multi-pass membrane protein</topology>
    </subcellularLocation>
</comment>
<dbReference type="KEGG" id="blr:BRLA_c044200"/>
<dbReference type="Proteomes" id="UP000005850">
    <property type="component" value="Chromosome"/>
</dbReference>
<protein>
    <submittedName>
        <fullName evidence="10">NADH-quinone oxidoreductase subunit L</fullName>
        <ecNumber evidence="10">1.6.99.5</ecNumber>
    </submittedName>
</protein>
<evidence type="ECO:0000256" key="1">
    <source>
        <dbReference type="ARBA" id="ARBA00004651"/>
    </source>
</evidence>